<evidence type="ECO:0000313" key="3">
    <source>
        <dbReference type="Proteomes" id="UP000177579"/>
    </source>
</evidence>
<dbReference type="AlphaFoldDB" id="A0A1F5TMC4"/>
<evidence type="ECO:0000256" key="1">
    <source>
        <dbReference type="SAM" id="MobiDB-lite"/>
    </source>
</evidence>
<feature type="compositionally biased region" description="Basic and acidic residues" evidence="1">
    <location>
        <begin position="60"/>
        <end position="84"/>
    </location>
</feature>
<protein>
    <submittedName>
        <fullName evidence="2">Uncharacterized protein</fullName>
    </submittedName>
</protein>
<name>A0A1F5TMC4_9BACT</name>
<feature type="region of interest" description="Disordered" evidence="1">
    <location>
        <begin position="54"/>
        <end position="89"/>
    </location>
</feature>
<organism evidence="2 3">
    <name type="scientific">Candidatus Falkowbacteria bacterium RIFOXYD2_FULL_34_120</name>
    <dbReference type="NCBI Taxonomy" id="1798007"/>
    <lineage>
        <taxon>Bacteria</taxon>
        <taxon>Candidatus Falkowiibacteriota</taxon>
    </lineage>
</organism>
<evidence type="ECO:0000313" key="2">
    <source>
        <dbReference type="EMBL" id="OGF40092.1"/>
    </source>
</evidence>
<gene>
    <name evidence="2" type="ORF">A2531_05005</name>
</gene>
<reference evidence="2 3" key="1">
    <citation type="journal article" date="2016" name="Nat. Commun.">
        <title>Thousands of microbial genomes shed light on interconnected biogeochemical processes in an aquifer system.</title>
        <authorList>
            <person name="Anantharaman K."/>
            <person name="Brown C.T."/>
            <person name="Hug L.A."/>
            <person name="Sharon I."/>
            <person name="Castelle C.J."/>
            <person name="Probst A.J."/>
            <person name="Thomas B.C."/>
            <person name="Singh A."/>
            <person name="Wilkins M.J."/>
            <person name="Karaoz U."/>
            <person name="Brodie E.L."/>
            <person name="Williams K.H."/>
            <person name="Hubbard S.S."/>
            <person name="Banfield J.F."/>
        </authorList>
    </citation>
    <scope>NUCLEOTIDE SEQUENCE [LARGE SCALE GENOMIC DNA]</scope>
</reference>
<proteinExistence type="predicted"/>
<sequence>MTLFIMISVAAALFVSGSILMELIKVRKALEYTAYRKEIHEVIETSFHGAGAEGVEEEWDNKKQHEYEHGEHNRQHHEESEEKQQPVQRIYRKTKIKVVTEDE</sequence>
<dbReference type="Proteomes" id="UP000177579">
    <property type="component" value="Unassembled WGS sequence"/>
</dbReference>
<accession>A0A1F5TMC4</accession>
<dbReference type="EMBL" id="MFGO01000036">
    <property type="protein sequence ID" value="OGF40092.1"/>
    <property type="molecule type" value="Genomic_DNA"/>
</dbReference>
<comment type="caution">
    <text evidence="2">The sequence shown here is derived from an EMBL/GenBank/DDBJ whole genome shotgun (WGS) entry which is preliminary data.</text>
</comment>